<dbReference type="EMBL" id="SLYC01000050">
    <property type="protein sequence ID" value="TCP96625.1"/>
    <property type="molecule type" value="Genomic_DNA"/>
</dbReference>
<dbReference type="PANTHER" id="PTHR34614">
    <property type="match status" value="1"/>
</dbReference>
<keyword evidence="1" id="KW-1133">Transmembrane helix</keyword>
<keyword evidence="1" id="KW-0812">Transmembrane</keyword>
<keyword evidence="3" id="KW-1185">Reference proteome</keyword>
<proteinExistence type="predicted"/>
<evidence type="ECO:0000313" key="2">
    <source>
        <dbReference type="EMBL" id="TCP96625.1"/>
    </source>
</evidence>
<feature type="non-terminal residue" evidence="2">
    <location>
        <position position="1"/>
    </location>
</feature>
<dbReference type="Proteomes" id="UP000295504">
    <property type="component" value="Unassembled WGS sequence"/>
</dbReference>
<sequence>RRRGRPSQDTSKDTVGLKYTFTFAVTKDEKSIQESLDKECLFIVVSTKQSMSAVDILLEYKTQSAVERKFQFLKSPQFVNSFFVDSPRRVEALGYLLLILMLLLSVAEYVVRRGLENDKSTIVGPGKIKMDRPSLMAIYRIFFSVATSTVKINGILHRGYHKPLEDNVKTVMKYLEIPEDFFTRGAF</sequence>
<dbReference type="PANTHER" id="PTHR34614:SF2">
    <property type="entry name" value="TRANSPOSASE IS4-LIKE DOMAIN-CONTAINING PROTEIN"/>
    <property type="match status" value="1"/>
</dbReference>
<name>A0A4R2T3P4_9FIRM</name>
<reference evidence="2 3" key="1">
    <citation type="submission" date="2019-03" db="EMBL/GenBank/DDBJ databases">
        <title>Genomic Encyclopedia of Type Strains, Phase IV (KMG-IV): sequencing the most valuable type-strain genomes for metagenomic binning, comparative biology and taxonomic classification.</title>
        <authorList>
            <person name="Goeker M."/>
        </authorList>
    </citation>
    <scope>NUCLEOTIDE SEQUENCE [LARGE SCALE GENOMIC DNA]</scope>
    <source>
        <strain evidence="2 3">DSM 100013</strain>
    </source>
</reference>
<dbReference type="AlphaFoldDB" id="A0A4R2T3P4"/>
<protein>
    <submittedName>
        <fullName evidence="2">Uncharacterized protein</fullName>
    </submittedName>
</protein>
<gene>
    <name evidence="2" type="ORF">EDD79_105021</name>
</gene>
<keyword evidence="1" id="KW-0472">Membrane</keyword>
<comment type="caution">
    <text evidence="2">The sequence shown here is derived from an EMBL/GenBank/DDBJ whole genome shotgun (WGS) entry which is preliminary data.</text>
</comment>
<dbReference type="RefSeq" id="WP_165913773.1">
    <property type="nucleotide sequence ID" value="NZ_SLYC01000050.1"/>
</dbReference>
<organism evidence="2 3">
    <name type="scientific">Serpentinicella alkaliphila</name>
    <dbReference type="NCBI Taxonomy" id="1734049"/>
    <lineage>
        <taxon>Bacteria</taxon>
        <taxon>Bacillati</taxon>
        <taxon>Bacillota</taxon>
        <taxon>Clostridia</taxon>
        <taxon>Peptostreptococcales</taxon>
        <taxon>Natronincolaceae</taxon>
        <taxon>Serpentinicella</taxon>
    </lineage>
</organism>
<accession>A0A4R2T3P4</accession>
<feature type="transmembrane region" description="Helical" evidence="1">
    <location>
        <begin position="92"/>
        <end position="111"/>
    </location>
</feature>
<evidence type="ECO:0000313" key="3">
    <source>
        <dbReference type="Proteomes" id="UP000295504"/>
    </source>
</evidence>
<evidence type="ECO:0000256" key="1">
    <source>
        <dbReference type="SAM" id="Phobius"/>
    </source>
</evidence>